<sequence length="999" mass="109574">MTEQDNGTNNVKVLKKPAISAVWLVPVIALVFGGWMLFKAIKSQGIFITIQFNSASGIAVDKTQVRYKGLKVGTVKDVEVTDDLQHVIATVEMIPSSSNMLNEDTLFWYVTADISFEGVKGLDTLLSGSYINIQPGIDEDADSERSFIALDDRPDMDSTTPGLHIVLQTNTLGSLGKGSPVTFKQIPVGRVEGYSYNQDNDIIDVNVFINPEYANLVKESSRFWNASGIEVEASLNGGINVKTDSLATIIAGGIAFDNSEYEAQLDPAQNGFTFELHPDFQSAEMGHTIVLELEWNSGVDKHAPIMYQGLTIGRIQEFSRIDAEKRKIVAKVKMNPRTIPYLTDNTEFFVVSPELDLGGVTNLHSLLTGSHISVRLSPLGESKDRFLVYNHKPPYPYTEPGLHLILESHVSTKLKPGAGVFYHQQQVGSIQAVEFLNPKKSMVHIFIKPQFQDFVKADSRFWDVTGFRITGGLQNFEVQADAIQSILKGGVAFDDGLTETSTEISNGTVYQLFNSEDTAKQREYVEFQIATAKDIAVGTRIMYRGEKIGSVHEIQRQKGLETVIAGLYPEFKPVLREDSLFWLVKPQVSLAGLTDTEALFGGSYINAHIGEGEPSNKFIITMQAPEKPTYSEGLQLKLQAKSGNVVNIGSPVSYHGIKVGQVDSIQLDDEAEGVVIHVTVDELYRHLITSFTRFYNASGVTVSGGLTNFTVKTESADAILTGGISFYNPDNIPNANLVEEGEKFRLFSSSAHAELAGQTVTVYFQDVSSLRENMNVKYNDQKVGVVSKLVFDESHFGAHAIIYLNDAGRNFAVEGSRFWFAQPEFGLVGNKNLEAIVSGGFVAILPGEGESKTEFVAEPLAPVTTELPYGLNVKLSSPKLGSIRPGNPILYRQIKVGEVIGVDLSNDAATVDIYVNIYQKYSPLVTAESKFWNTSGVKIDAGLFSGVKIDSESVETLLSGGIAFSTPSVAEQVTQGHEFELYPQADESWQSWQAEINLE</sequence>
<dbReference type="AlphaFoldDB" id="A0A1I0CXB8"/>
<feature type="domain" description="Mce/MlaD" evidence="8">
    <location>
        <begin position="162"/>
        <end position="222"/>
    </location>
</feature>
<feature type="domain" description="Mce/MlaD" evidence="8">
    <location>
        <begin position="634"/>
        <end position="690"/>
    </location>
</feature>
<evidence type="ECO:0000313" key="9">
    <source>
        <dbReference type="EMBL" id="SET23779.1"/>
    </source>
</evidence>
<reference evidence="9 10" key="1">
    <citation type="submission" date="2016-10" db="EMBL/GenBank/DDBJ databases">
        <authorList>
            <person name="de Groot N.N."/>
        </authorList>
    </citation>
    <scope>NUCLEOTIDE SEQUENCE [LARGE SCALE GENOMIC DNA]</scope>
    <source>
        <strain evidence="9 10">DSM 19706</strain>
    </source>
</reference>
<organism evidence="9 10">
    <name type="scientific">Thalassotalea agarivorans</name>
    <name type="common">Thalassomonas agarivorans</name>
    <dbReference type="NCBI Taxonomy" id="349064"/>
    <lineage>
        <taxon>Bacteria</taxon>
        <taxon>Pseudomonadati</taxon>
        <taxon>Pseudomonadota</taxon>
        <taxon>Gammaproteobacteria</taxon>
        <taxon>Alteromonadales</taxon>
        <taxon>Colwelliaceae</taxon>
        <taxon>Thalassotalea</taxon>
    </lineage>
</organism>
<evidence type="ECO:0000256" key="1">
    <source>
        <dbReference type="ARBA" id="ARBA00004533"/>
    </source>
</evidence>
<protein>
    <submittedName>
        <fullName evidence="9">Paraquat-inducible protein B</fullName>
    </submittedName>
</protein>
<keyword evidence="3" id="KW-0997">Cell inner membrane</keyword>
<evidence type="ECO:0000259" key="8">
    <source>
        <dbReference type="Pfam" id="PF02470"/>
    </source>
</evidence>
<keyword evidence="5 7" id="KW-1133">Transmembrane helix</keyword>
<evidence type="ECO:0000313" key="10">
    <source>
        <dbReference type="Proteomes" id="UP000199308"/>
    </source>
</evidence>
<evidence type="ECO:0000256" key="4">
    <source>
        <dbReference type="ARBA" id="ARBA00022692"/>
    </source>
</evidence>
<gene>
    <name evidence="9" type="ORF">SAMN05660429_01347</name>
</gene>
<evidence type="ECO:0000256" key="2">
    <source>
        <dbReference type="ARBA" id="ARBA00022475"/>
    </source>
</evidence>
<dbReference type="Pfam" id="PF02470">
    <property type="entry name" value="MlaD"/>
    <property type="match status" value="7"/>
</dbReference>
<feature type="domain" description="Mce/MlaD" evidence="8">
    <location>
        <begin position="872"/>
        <end position="930"/>
    </location>
</feature>
<dbReference type="GO" id="GO:0005886">
    <property type="term" value="C:plasma membrane"/>
    <property type="evidence" value="ECO:0007669"/>
    <property type="project" value="UniProtKB-SubCell"/>
</dbReference>
<name>A0A1I0CXB8_THASX</name>
<evidence type="ECO:0000256" key="7">
    <source>
        <dbReference type="SAM" id="Phobius"/>
    </source>
</evidence>
<dbReference type="RefSeq" id="WP_177168865.1">
    <property type="nucleotide sequence ID" value="NZ_AP027363.1"/>
</dbReference>
<evidence type="ECO:0000256" key="3">
    <source>
        <dbReference type="ARBA" id="ARBA00022519"/>
    </source>
</evidence>
<dbReference type="EMBL" id="FOHK01000005">
    <property type="protein sequence ID" value="SET23779.1"/>
    <property type="molecule type" value="Genomic_DNA"/>
</dbReference>
<keyword evidence="2" id="KW-1003">Cell membrane</keyword>
<evidence type="ECO:0000256" key="5">
    <source>
        <dbReference type="ARBA" id="ARBA00022989"/>
    </source>
</evidence>
<keyword evidence="6 7" id="KW-0472">Membrane</keyword>
<dbReference type="STRING" id="349064.SAMN05660429_01347"/>
<evidence type="ECO:0000256" key="6">
    <source>
        <dbReference type="ARBA" id="ARBA00023136"/>
    </source>
</evidence>
<keyword evidence="10" id="KW-1185">Reference proteome</keyword>
<feature type="transmembrane region" description="Helical" evidence="7">
    <location>
        <begin position="21"/>
        <end position="38"/>
    </location>
</feature>
<feature type="domain" description="Mce/MlaD" evidence="8">
    <location>
        <begin position="757"/>
        <end position="809"/>
    </location>
</feature>
<dbReference type="InterPro" id="IPR003399">
    <property type="entry name" value="Mce/MlaD"/>
</dbReference>
<accession>A0A1I0CXB8</accession>
<dbReference type="Proteomes" id="UP000199308">
    <property type="component" value="Unassembled WGS sequence"/>
</dbReference>
<comment type="subcellular location">
    <subcellularLocation>
        <location evidence="1">Cell inner membrane</location>
    </subcellularLocation>
</comment>
<dbReference type="InterPro" id="IPR051800">
    <property type="entry name" value="PqiA-PqiB_transport"/>
</dbReference>
<feature type="domain" description="Mce/MlaD" evidence="8">
    <location>
        <begin position="287"/>
        <end position="358"/>
    </location>
</feature>
<feature type="domain" description="Mce/MlaD" evidence="8">
    <location>
        <begin position="45"/>
        <end position="136"/>
    </location>
</feature>
<dbReference type="PANTHER" id="PTHR30462:SF0">
    <property type="entry name" value="INTERMEMBRANE TRANSPORT PROTEIN YEBT"/>
    <property type="match status" value="1"/>
</dbReference>
<keyword evidence="4 7" id="KW-0812">Transmembrane</keyword>
<feature type="domain" description="Mce/MlaD" evidence="8">
    <location>
        <begin position="524"/>
        <end position="606"/>
    </location>
</feature>
<dbReference type="PANTHER" id="PTHR30462">
    <property type="entry name" value="INTERMEMBRANE TRANSPORT PROTEIN PQIB-RELATED"/>
    <property type="match status" value="1"/>
</dbReference>
<proteinExistence type="predicted"/>